<feature type="compositionally biased region" description="Basic and acidic residues" evidence="7">
    <location>
        <begin position="35"/>
        <end position="58"/>
    </location>
</feature>
<sequence>MDLSVKRDPASKVGEAIMDLSSRGITVTRMGEGGGDGKRPAPAADGRRSLRPRTEKNYTEATEMVVVEESDDDDVEKPLPPIKELSPAELAEKMELIRRFREELRNEESKLVLLKRVRQVQAKENVAATPPLKTPPAAKAAKTASTPGFTPPPSVTMLVKSSSGSTKSSSRGGVTSGNSGTSSVSVIPTGRGASAHTTLSSLMAAQHGLLKSQAGSPHAQFTGAYGSYPLTPEVEIRRDSAAHRAPEPAHHRVPEQTPEQRQQVAKLALRKQLEKTLLQIPPPKPPPPEMGFIPSGTNTPFVYLLGLEKVVDFIKSENPDTTNWENFSCSQCRRDFTTVWKWDRNRPGRVTCEECVTSNIKKKLKAEHTSRLKTAFVKALQQEQEIEQQLAKMAAASPAPSSASTPMPPTPETTITPIPAKRERDSHHRDSHHGRDSHHSSHSSRDGHHSSHSSRDGHHSSHSSRDAHHSAREAHHSARSSPHTGRDAYHAREAHQPREAHHSRTSSANKLAAAEAEYLKKFSDPKYASALMNPMMMAAAMNQSAAALAAQQQMLRLPGAHGQAALQHMLGQLNPIMYSYQLAMAQAAQAGGAAAGGSSSSSGSSKTTQSLADIQRQYLLDMLPAQALPPGWGGSSSKK</sequence>
<evidence type="ECO:0000256" key="3">
    <source>
        <dbReference type="ARBA" id="ARBA00023054"/>
    </source>
</evidence>
<feature type="compositionally biased region" description="Low complexity" evidence="7">
    <location>
        <begin position="127"/>
        <end position="147"/>
    </location>
</feature>
<accession>A0A6A4WNU8</accession>
<dbReference type="Gene3D" id="6.10.250.1650">
    <property type="match status" value="1"/>
</dbReference>
<keyword evidence="5" id="KW-0539">Nucleus</keyword>
<dbReference type="OrthoDB" id="8186989at2759"/>
<feature type="compositionally biased region" description="Low complexity" evidence="7">
    <location>
        <begin position="388"/>
        <end position="405"/>
    </location>
</feature>
<protein>
    <submittedName>
        <fullName evidence="9">Transcriptional repressor p66-beta</fullName>
    </submittedName>
</protein>
<evidence type="ECO:0000256" key="1">
    <source>
        <dbReference type="ARBA" id="ARBA00004123"/>
    </source>
</evidence>
<feature type="compositionally biased region" description="Basic and acidic residues" evidence="7">
    <location>
        <begin position="240"/>
        <end position="254"/>
    </location>
</feature>
<evidence type="ECO:0000256" key="2">
    <source>
        <dbReference type="ARBA" id="ARBA00023015"/>
    </source>
</evidence>
<dbReference type="AlphaFoldDB" id="A0A6A4WNU8"/>
<dbReference type="InterPro" id="IPR040386">
    <property type="entry name" value="P66"/>
</dbReference>
<keyword evidence="2" id="KW-0805">Transcription regulation</keyword>
<evidence type="ECO:0000313" key="10">
    <source>
        <dbReference type="Proteomes" id="UP000440578"/>
    </source>
</evidence>
<feature type="region of interest" description="Disordered" evidence="7">
    <location>
        <begin position="240"/>
        <end position="260"/>
    </location>
</feature>
<gene>
    <name evidence="9" type="primary">Gatad2b</name>
    <name evidence="9" type="ORF">FJT64_022938</name>
</gene>
<feature type="domain" description="Transcriptional repressor p66 coiled-coil MBD2-interaction" evidence="8">
    <location>
        <begin position="89"/>
        <end position="130"/>
    </location>
</feature>
<name>A0A6A4WNU8_AMPAM</name>
<evidence type="ECO:0000256" key="7">
    <source>
        <dbReference type="SAM" id="MobiDB-lite"/>
    </source>
</evidence>
<keyword evidence="4" id="KW-0804">Transcription</keyword>
<proteinExistence type="predicted"/>
<organism evidence="9 10">
    <name type="scientific">Amphibalanus amphitrite</name>
    <name type="common">Striped barnacle</name>
    <name type="synonym">Balanus amphitrite</name>
    <dbReference type="NCBI Taxonomy" id="1232801"/>
    <lineage>
        <taxon>Eukaryota</taxon>
        <taxon>Metazoa</taxon>
        <taxon>Ecdysozoa</taxon>
        <taxon>Arthropoda</taxon>
        <taxon>Crustacea</taxon>
        <taxon>Multicrustacea</taxon>
        <taxon>Cirripedia</taxon>
        <taxon>Thoracica</taxon>
        <taxon>Thoracicalcarea</taxon>
        <taxon>Balanomorpha</taxon>
        <taxon>Balanoidea</taxon>
        <taxon>Balanidae</taxon>
        <taxon>Amphibalaninae</taxon>
        <taxon>Amphibalanus</taxon>
    </lineage>
</organism>
<comment type="caution">
    <text evidence="9">The sequence shown here is derived from an EMBL/GenBank/DDBJ whole genome shotgun (WGS) entry which is preliminary data.</text>
</comment>
<dbReference type="PANTHER" id="PTHR13455">
    <property type="entry name" value="TRANSCRIPTIONAL REPRESSOR P66-RELATED"/>
    <property type="match status" value="1"/>
</dbReference>
<dbReference type="PANTHER" id="PTHR13455:SF7">
    <property type="entry name" value="SIMJANG, ISOFORM E"/>
    <property type="match status" value="1"/>
</dbReference>
<dbReference type="Pfam" id="PF16563">
    <property type="entry name" value="P66_CC"/>
    <property type="match status" value="1"/>
</dbReference>
<keyword evidence="10" id="KW-1185">Reference proteome</keyword>
<evidence type="ECO:0000259" key="8">
    <source>
        <dbReference type="Pfam" id="PF16563"/>
    </source>
</evidence>
<feature type="compositionally biased region" description="Basic and acidic residues" evidence="7">
    <location>
        <begin position="420"/>
        <end position="476"/>
    </location>
</feature>
<reference evidence="9 10" key="1">
    <citation type="submission" date="2019-07" db="EMBL/GenBank/DDBJ databases">
        <title>Draft genome assembly of a fouling barnacle, Amphibalanus amphitrite (Darwin, 1854): The first reference genome for Thecostraca.</title>
        <authorList>
            <person name="Kim W."/>
        </authorList>
    </citation>
    <scope>NUCLEOTIDE SEQUENCE [LARGE SCALE GENOMIC DNA]</scope>
    <source>
        <strain evidence="9">SNU_AA5</strain>
        <tissue evidence="9">Soma without cirri and trophi</tissue>
    </source>
</reference>
<feature type="compositionally biased region" description="Low complexity" evidence="7">
    <location>
        <begin position="159"/>
        <end position="186"/>
    </location>
</feature>
<feature type="region of interest" description="Disordered" evidence="7">
    <location>
        <begin position="127"/>
        <end position="192"/>
    </location>
</feature>
<evidence type="ECO:0000256" key="6">
    <source>
        <dbReference type="SAM" id="Coils"/>
    </source>
</evidence>
<feature type="region of interest" description="Disordered" evidence="7">
    <location>
        <begin position="388"/>
        <end position="509"/>
    </location>
</feature>
<evidence type="ECO:0000256" key="5">
    <source>
        <dbReference type="ARBA" id="ARBA00023242"/>
    </source>
</evidence>
<feature type="compositionally biased region" description="Basic and acidic residues" evidence="7">
    <location>
        <begin position="484"/>
        <end position="502"/>
    </location>
</feature>
<dbReference type="Proteomes" id="UP000440578">
    <property type="component" value="Unassembled WGS sequence"/>
</dbReference>
<evidence type="ECO:0000313" key="9">
    <source>
        <dbReference type="EMBL" id="KAF0305400.1"/>
    </source>
</evidence>
<evidence type="ECO:0000256" key="4">
    <source>
        <dbReference type="ARBA" id="ARBA00023163"/>
    </source>
</evidence>
<dbReference type="GO" id="GO:0016581">
    <property type="term" value="C:NuRD complex"/>
    <property type="evidence" value="ECO:0007669"/>
    <property type="project" value="TreeGrafter"/>
</dbReference>
<dbReference type="InterPro" id="IPR032346">
    <property type="entry name" value="P66_CC"/>
</dbReference>
<keyword evidence="3 6" id="KW-0175">Coiled coil</keyword>
<comment type="subcellular location">
    <subcellularLocation>
        <location evidence="1">Nucleus</location>
    </subcellularLocation>
</comment>
<feature type="coiled-coil region" evidence="6">
    <location>
        <begin position="90"/>
        <end position="117"/>
    </location>
</feature>
<feature type="region of interest" description="Disordered" evidence="7">
    <location>
        <begin position="25"/>
        <end position="61"/>
    </location>
</feature>
<dbReference type="GO" id="GO:0000122">
    <property type="term" value="P:negative regulation of transcription by RNA polymerase II"/>
    <property type="evidence" value="ECO:0007669"/>
    <property type="project" value="InterPro"/>
</dbReference>
<dbReference type="EMBL" id="VIIS01000753">
    <property type="protein sequence ID" value="KAF0305400.1"/>
    <property type="molecule type" value="Genomic_DNA"/>
</dbReference>